<proteinExistence type="predicted"/>
<evidence type="ECO:0000256" key="1">
    <source>
        <dbReference type="SAM" id="MobiDB-lite"/>
    </source>
</evidence>
<keyword evidence="4" id="KW-1185">Reference proteome</keyword>
<organism evidence="3 4">
    <name type="scientific">Daphnia galeata</name>
    <dbReference type="NCBI Taxonomy" id="27404"/>
    <lineage>
        <taxon>Eukaryota</taxon>
        <taxon>Metazoa</taxon>
        <taxon>Ecdysozoa</taxon>
        <taxon>Arthropoda</taxon>
        <taxon>Crustacea</taxon>
        <taxon>Branchiopoda</taxon>
        <taxon>Diplostraca</taxon>
        <taxon>Cladocera</taxon>
        <taxon>Anomopoda</taxon>
        <taxon>Daphniidae</taxon>
        <taxon>Daphnia</taxon>
    </lineage>
</organism>
<evidence type="ECO:0000313" key="3">
    <source>
        <dbReference type="EMBL" id="CAH0110059.1"/>
    </source>
</evidence>
<evidence type="ECO:0000256" key="2">
    <source>
        <dbReference type="SAM" id="SignalP"/>
    </source>
</evidence>
<feature type="chain" id="PRO_5035185404" evidence="2">
    <location>
        <begin position="32"/>
        <end position="225"/>
    </location>
</feature>
<dbReference type="Proteomes" id="UP000789390">
    <property type="component" value="Unassembled WGS sequence"/>
</dbReference>
<feature type="region of interest" description="Disordered" evidence="1">
    <location>
        <begin position="145"/>
        <end position="190"/>
    </location>
</feature>
<accession>A0A8J2RZX4</accession>
<name>A0A8J2RZX4_9CRUS</name>
<gene>
    <name evidence="3" type="ORF">DGAL_LOCUS13558</name>
</gene>
<dbReference type="OrthoDB" id="6359856at2759"/>
<protein>
    <submittedName>
        <fullName evidence="3">Uncharacterized protein</fullName>
    </submittedName>
</protein>
<feature type="compositionally biased region" description="Low complexity" evidence="1">
    <location>
        <begin position="160"/>
        <end position="180"/>
    </location>
</feature>
<sequence length="225" mass="25241">MSPRFFCWSFRPLIFVVSFVILVSQPQQTDGAAIPIWELLKHEEKMGRLFYVFVHLVEQYCKTSDIPDCPKVLTLYGMSNLVSESEHSLDLMDPYQRDAKTIVWEKIMRGEFKLPTKLTSGKPVKTPSKSSAALDNDVYSSPYEVRVRPPPTFVAPPATSSSSGDIRSQQSEPIDSSSSNTDEESSSSSKLTIIRFGRSLLPKSTDENLPLLSEQDAEMLSRLVV</sequence>
<dbReference type="EMBL" id="CAKKLH010000299">
    <property type="protein sequence ID" value="CAH0110059.1"/>
    <property type="molecule type" value="Genomic_DNA"/>
</dbReference>
<dbReference type="AlphaFoldDB" id="A0A8J2RZX4"/>
<reference evidence="3" key="1">
    <citation type="submission" date="2021-11" db="EMBL/GenBank/DDBJ databases">
        <authorList>
            <person name="Schell T."/>
        </authorList>
    </citation>
    <scope>NUCLEOTIDE SEQUENCE</scope>
    <source>
        <strain evidence="3">M5</strain>
    </source>
</reference>
<comment type="caution">
    <text evidence="3">The sequence shown here is derived from an EMBL/GenBank/DDBJ whole genome shotgun (WGS) entry which is preliminary data.</text>
</comment>
<evidence type="ECO:0000313" key="4">
    <source>
        <dbReference type="Proteomes" id="UP000789390"/>
    </source>
</evidence>
<feature type="signal peptide" evidence="2">
    <location>
        <begin position="1"/>
        <end position="31"/>
    </location>
</feature>
<keyword evidence="2" id="KW-0732">Signal</keyword>